<reference evidence="2 3" key="1">
    <citation type="submission" date="2016-10" db="EMBL/GenBank/DDBJ databases">
        <authorList>
            <person name="de Groot N.N."/>
        </authorList>
    </citation>
    <scope>NUCLEOTIDE SEQUENCE [LARGE SCALE GENOMIC DNA]</scope>
    <source>
        <strain evidence="2 3">DSM 21039</strain>
    </source>
</reference>
<evidence type="ECO:0000313" key="3">
    <source>
        <dbReference type="Proteomes" id="UP000198984"/>
    </source>
</evidence>
<keyword evidence="3" id="KW-1185">Reference proteome</keyword>
<feature type="domain" description="RES" evidence="1">
    <location>
        <begin position="7"/>
        <end position="137"/>
    </location>
</feature>
<accession>A0A1H7QRI9</accession>
<gene>
    <name evidence="2" type="ORF">SAMN04488505_102410</name>
</gene>
<name>A0A1H7QRI9_9BACT</name>
<dbReference type="AlphaFoldDB" id="A0A1H7QRI9"/>
<dbReference type="STRING" id="573321.SAMN04488505_102410"/>
<evidence type="ECO:0000313" key="2">
    <source>
        <dbReference type="EMBL" id="SEL49907.1"/>
    </source>
</evidence>
<proteinExistence type="predicted"/>
<dbReference type="InterPro" id="IPR014914">
    <property type="entry name" value="RES_dom"/>
</dbReference>
<sequence length="154" mass="17246">MRVFRIAYKEFSKDLNPSKANGRWAAAGKAVIYAAGSVALAVLENLVRRQGEGFNDDYRIMVIDIPSSLKIQTITAAELAAGWNDVLDYSKCQPLGNRWYDEAKYPVLKVPSAIIPQEFNYVLNANHPDYNKIKLVEVTGYIPDPRIEEILKGA</sequence>
<protein>
    <submittedName>
        <fullName evidence="2">RES domain-containing protein</fullName>
    </submittedName>
</protein>
<evidence type="ECO:0000259" key="1">
    <source>
        <dbReference type="SMART" id="SM00953"/>
    </source>
</evidence>
<organism evidence="2 3">
    <name type="scientific">Chitinophaga rupis</name>
    <dbReference type="NCBI Taxonomy" id="573321"/>
    <lineage>
        <taxon>Bacteria</taxon>
        <taxon>Pseudomonadati</taxon>
        <taxon>Bacteroidota</taxon>
        <taxon>Chitinophagia</taxon>
        <taxon>Chitinophagales</taxon>
        <taxon>Chitinophagaceae</taxon>
        <taxon>Chitinophaga</taxon>
    </lineage>
</organism>
<dbReference type="Pfam" id="PF08808">
    <property type="entry name" value="RES"/>
    <property type="match status" value="1"/>
</dbReference>
<dbReference type="SMART" id="SM00953">
    <property type="entry name" value="RES"/>
    <property type="match status" value="1"/>
</dbReference>
<dbReference type="Proteomes" id="UP000198984">
    <property type="component" value="Unassembled WGS sequence"/>
</dbReference>
<dbReference type="RefSeq" id="WP_089909620.1">
    <property type="nucleotide sequence ID" value="NZ_FOBB01000002.1"/>
</dbReference>
<dbReference type="EMBL" id="FOBB01000002">
    <property type="protein sequence ID" value="SEL49907.1"/>
    <property type="molecule type" value="Genomic_DNA"/>
</dbReference>
<dbReference type="OrthoDB" id="9789501at2"/>